<gene>
    <name evidence="1" type="ORF">IPOD504_LOCUS4902</name>
</gene>
<evidence type="ECO:0000313" key="1">
    <source>
        <dbReference type="EMBL" id="CAH2045029.1"/>
    </source>
</evidence>
<protein>
    <submittedName>
        <fullName evidence="1">Uncharacterized protein</fullName>
    </submittedName>
</protein>
<name>A0ABN8I1A2_9NEOP</name>
<reference evidence="1" key="1">
    <citation type="submission" date="2022-03" db="EMBL/GenBank/DDBJ databases">
        <authorList>
            <person name="Martin H S."/>
        </authorList>
    </citation>
    <scope>NUCLEOTIDE SEQUENCE</scope>
</reference>
<feature type="non-terminal residue" evidence="1">
    <location>
        <position position="72"/>
    </location>
</feature>
<evidence type="ECO:0000313" key="2">
    <source>
        <dbReference type="Proteomes" id="UP000837857"/>
    </source>
</evidence>
<dbReference type="Proteomes" id="UP000837857">
    <property type="component" value="Chromosome 16"/>
</dbReference>
<proteinExistence type="predicted"/>
<accession>A0ABN8I1A2</accession>
<dbReference type="EMBL" id="OW152828">
    <property type="protein sequence ID" value="CAH2045029.1"/>
    <property type="molecule type" value="Genomic_DNA"/>
</dbReference>
<organism evidence="1 2">
    <name type="scientific">Iphiclides podalirius</name>
    <name type="common">scarce swallowtail</name>
    <dbReference type="NCBI Taxonomy" id="110791"/>
    <lineage>
        <taxon>Eukaryota</taxon>
        <taxon>Metazoa</taxon>
        <taxon>Ecdysozoa</taxon>
        <taxon>Arthropoda</taxon>
        <taxon>Hexapoda</taxon>
        <taxon>Insecta</taxon>
        <taxon>Pterygota</taxon>
        <taxon>Neoptera</taxon>
        <taxon>Endopterygota</taxon>
        <taxon>Lepidoptera</taxon>
        <taxon>Glossata</taxon>
        <taxon>Ditrysia</taxon>
        <taxon>Papilionoidea</taxon>
        <taxon>Papilionidae</taxon>
        <taxon>Papilioninae</taxon>
        <taxon>Iphiclides</taxon>
    </lineage>
</organism>
<sequence>MHAHQRQYNIKELKNLSHFDSTQTLQCDKSVRPYTSLPTLAGARTVSTTDAPATVYVPPSAAPVPPGQTSRA</sequence>
<keyword evidence="2" id="KW-1185">Reference proteome</keyword>